<dbReference type="GO" id="GO:0005524">
    <property type="term" value="F:ATP binding"/>
    <property type="evidence" value="ECO:0007669"/>
    <property type="project" value="UniProtKB-KW"/>
</dbReference>
<evidence type="ECO:0000256" key="4">
    <source>
        <dbReference type="ARBA" id="ARBA00022741"/>
    </source>
</evidence>
<dbReference type="InterPro" id="IPR004604">
    <property type="entry name" value="DNA_recomb/repair_RecN"/>
</dbReference>
<dbReference type="Gene3D" id="3.40.50.300">
    <property type="entry name" value="P-loop containing nucleotide triphosphate hydrolases"/>
    <property type="match status" value="2"/>
</dbReference>
<evidence type="ECO:0000256" key="8">
    <source>
        <dbReference type="ARBA" id="ARBA00033408"/>
    </source>
</evidence>
<evidence type="ECO:0000256" key="3">
    <source>
        <dbReference type="ARBA" id="ARBA00021315"/>
    </source>
</evidence>
<comment type="similarity">
    <text evidence="2 9">Belongs to the RecN family.</text>
</comment>
<comment type="caution">
    <text evidence="12">The sequence shown here is derived from an EMBL/GenBank/DDBJ whole genome shotgun (WGS) entry which is preliminary data.</text>
</comment>
<name>A0A9D1TS70_9FIRM</name>
<keyword evidence="7 9" id="KW-0234">DNA repair</keyword>
<evidence type="ECO:0000256" key="5">
    <source>
        <dbReference type="ARBA" id="ARBA00022763"/>
    </source>
</evidence>
<protein>
    <recommendedName>
        <fullName evidence="3 9">DNA repair protein RecN</fullName>
    </recommendedName>
    <alternativeName>
        <fullName evidence="8 9">Recombination protein N</fullName>
    </alternativeName>
</protein>
<dbReference type="CDD" id="cd03241">
    <property type="entry name" value="ABC_RecN"/>
    <property type="match status" value="2"/>
</dbReference>
<dbReference type="PIRSF" id="PIRSF003128">
    <property type="entry name" value="RecN"/>
    <property type="match status" value="1"/>
</dbReference>
<evidence type="ECO:0000256" key="2">
    <source>
        <dbReference type="ARBA" id="ARBA00009441"/>
    </source>
</evidence>
<dbReference type="PANTHER" id="PTHR11059">
    <property type="entry name" value="DNA REPAIR PROTEIN RECN"/>
    <property type="match status" value="1"/>
</dbReference>
<dbReference type="AlphaFoldDB" id="A0A9D1TS70"/>
<dbReference type="InterPro" id="IPR003395">
    <property type="entry name" value="RecF/RecN/SMC_N"/>
</dbReference>
<reference evidence="12" key="2">
    <citation type="submission" date="2021-04" db="EMBL/GenBank/DDBJ databases">
        <authorList>
            <person name="Gilroy R."/>
        </authorList>
    </citation>
    <scope>NUCLEOTIDE SEQUENCE</scope>
    <source>
        <strain evidence="12">12435</strain>
    </source>
</reference>
<dbReference type="SUPFAM" id="SSF52540">
    <property type="entry name" value="P-loop containing nucleoside triphosphate hydrolases"/>
    <property type="match status" value="1"/>
</dbReference>
<evidence type="ECO:0000256" key="9">
    <source>
        <dbReference type="PIRNR" id="PIRNR003128"/>
    </source>
</evidence>
<comment type="function">
    <text evidence="1 9">May be involved in recombinational repair of damaged DNA.</text>
</comment>
<feature type="domain" description="RecF/RecN/SMC N-terminal" evidence="11">
    <location>
        <begin position="2"/>
        <end position="515"/>
    </location>
</feature>
<evidence type="ECO:0000256" key="6">
    <source>
        <dbReference type="ARBA" id="ARBA00022840"/>
    </source>
</evidence>
<keyword evidence="4" id="KW-0547">Nucleotide-binding</keyword>
<dbReference type="PANTHER" id="PTHR11059:SF0">
    <property type="entry name" value="DNA REPAIR PROTEIN RECN"/>
    <property type="match status" value="1"/>
</dbReference>
<sequence>MLQRIAIRNLALIRDAELEFSDKLNVLSGETGAGKSIIVDALMLLMGGKYDKTMLSGGEDSGYVEGLFVFSSSEKTAFLGELGIDADEEMIVVRKFYADGKNDIRINGRSVTVKMLKSVMSRFVDICGQNEYQVLGKKSEHLNILDAYIGDPAAALTAELREKCAEYDDVRARAEALGNAEQRLQRMDMLAYQINEIESAAVKRGEEEELTEFRTRAMHGEKIKTALEGAEDALSGEGRALDGLYEASRMLSGIDKLSESYAELDRRLGDLAVEAEDIAGTLKDLLSEVDFDEHDLEEAENRLAKLRSLKRKYGDLDALPDKLEQLNSEYALLSSGDEEYERLKAEEEKLLGECCKLCKKLSAVRREGAKRLEKDVISELGDLGMANSVFEVAFAPLPERDEFEGNFGPHGADDIEFLLSPNPGQQLLPLVKIISGGEMSRFMLALKVIAGRYGGVDTMIFDEIDTGISGKTGLEVAEKLADISRRSQVFCVTHLAQIASMADCQYFISKTTDGYTTSTAVRRLDREGMIDEITRLSGAGEVSAAARRAAEELKAWSDGFKRDISQSDRPGN</sequence>
<dbReference type="GO" id="GO:0009432">
    <property type="term" value="P:SOS response"/>
    <property type="evidence" value="ECO:0007669"/>
    <property type="project" value="TreeGrafter"/>
</dbReference>
<evidence type="ECO:0000259" key="11">
    <source>
        <dbReference type="Pfam" id="PF02463"/>
    </source>
</evidence>
<dbReference type="Proteomes" id="UP000823990">
    <property type="component" value="Unassembled WGS sequence"/>
</dbReference>
<evidence type="ECO:0000313" key="13">
    <source>
        <dbReference type="Proteomes" id="UP000823990"/>
    </source>
</evidence>
<keyword evidence="10" id="KW-0175">Coiled coil</keyword>
<proteinExistence type="inferred from homology"/>
<evidence type="ECO:0000313" key="12">
    <source>
        <dbReference type="EMBL" id="HIW02947.1"/>
    </source>
</evidence>
<dbReference type="GO" id="GO:0006281">
    <property type="term" value="P:DNA repair"/>
    <property type="evidence" value="ECO:0007669"/>
    <property type="project" value="UniProtKB-KW"/>
</dbReference>
<reference evidence="12" key="1">
    <citation type="journal article" date="2021" name="PeerJ">
        <title>Extensive microbial diversity within the chicken gut microbiome revealed by metagenomics and culture.</title>
        <authorList>
            <person name="Gilroy R."/>
            <person name="Ravi A."/>
            <person name="Getino M."/>
            <person name="Pursley I."/>
            <person name="Horton D.L."/>
            <person name="Alikhan N.F."/>
            <person name="Baker D."/>
            <person name="Gharbi K."/>
            <person name="Hall N."/>
            <person name="Watson M."/>
            <person name="Adriaenssens E.M."/>
            <person name="Foster-Nyarko E."/>
            <person name="Jarju S."/>
            <person name="Secka A."/>
            <person name="Antonio M."/>
            <person name="Oren A."/>
            <person name="Chaudhuri R.R."/>
            <person name="La Ragione R."/>
            <person name="Hildebrand F."/>
            <person name="Pallen M.J."/>
        </authorList>
    </citation>
    <scope>NUCLEOTIDE SEQUENCE</scope>
    <source>
        <strain evidence="12">12435</strain>
    </source>
</reference>
<evidence type="ECO:0000256" key="10">
    <source>
        <dbReference type="SAM" id="Coils"/>
    </source>
</evidence>
<dbReference type="Pfam" id="PF02463">
    <property type="entry name" value="SMC_N"/>
    <property type="match status" value="1"/>
</dbReference>
<dbReference type="InterPro" id="IPR027417">
    <property type="entry name" value="P-loop_NTPase"/>
</dbReference>
<dbReference type="EMBL" id="DXHS01000104">
    <property type="protein sequence ID" value="HIW02947.1"/>
    <property type="molecule type" value="Genomic_DNA"/>
</dbReference>
<accession>A0A9D1TS70</accession>
<gene>
    <name evidence="12" type="primary">recN</name>
    <name evidence="12" type="ORF">H9892_06365</name>
</gene>
<dbReference type="GO" id="GO:0006310">
    <property type="term" value="P:DNA recombination"/>
    <property type="evidence" value="ECO:0007669"/>
    <property type="project" value="InterPro"/>
</dbReference>
<organism evidence="12 13">
    <name type="scientific">Candidatus Protoclostridium stercorigallinarum</name>
    <dbReference type="NCBI Taxonomy" id="2838741"/>
    <lineage>
        <taxon>Bacteria</taxon>
        <taxon>Bacillati</taxon>
        <taxon>Bacillota</taxon>
        <taxon>Clostridia</taxon>
        <taxon>Candidatus Protoclostridium</taxon>
    </lineage>
</organism>
<keyword evidence="5 9" id="KW-0227">DNA damage</keyword>
<dbReference type="NCBIfam" id="TIGR00634">
    <property type="entry name" value="recN"/>
    <property type="match status" value="1"/>
</dbReference>
<evidence type="ECO:0000256" key="7">
    <source>
        <dbReference type="ARBA" id="ARBA00023204"/>
    </source>
</evidence>
<feature type="coiled-coil region" evidence="10">
    <location>
        <begin position="254"/>
        <end position="316"/>
    </location>
</feature>
<evidence type="ECO:0000256" key="1">
    <source>
        <dbReference type="ARBA" id="ARBA00003618"/>
    </source>
</evidence>
<dbReference type="GO" id="GO:0043590">
    <property type="term" value="C:bacterial nucleoid"/>
    <property type="evidence" value="ECO:0007669"/>
    <property type="project" value="TreeGrafter"/>
</dbReference>
<keyword evidence="6" id="KW-0067">ATP-binding</keyword>